<dbReference type="Proteomes" id="UP000049127">
    <property type="component" value="Unassembled WGS sequence"/>
</dbReference>
<evidence type="ECO:0000313" key="4">
    <source>
        <dbReference type="EMBL" id="CEQ02923.1"/>
    </source>
</evidence>
<evidence type="ECO:0000313" key="5">
    <source>
        <dbReference type="Proteomes" id="UP000049127"/>
    </source>
</evidence>
<dbReference type="Proteomes" id="UP000049685">
    <property type="component" value="Unassembled WGS sequence"/>
</dbReference>
<reference evidence="3" key="1">
    <citation type="submission" date="2015-01" db="EMBL/GenBank/DDBJ databases">
        <authorList>
            <person name="Aslett M.A."/>
            <person name="De Silva N."/>
        </authorList>
    </citation>
    <scope>NUCLEOTIDE SEQUENCE</scope>
    <source>
        <strain evidence="3">UMC4404</strain>
    </source>
</reference>
<dbReference type="eggNOG" id="COG1396">
    <property type="taxonomic scope" value="Bacteria"/>
</dbReference>
<dbReference type="EMBL" id="CDNY01000003">
    <property type="protein sequence ID" value="CEO32662.1"/>
    <property type="molecule type" value="Genomic_DNA"/>
</dbReference>
<evidence type="ECO:0000256" key="1">
    <source>
        <dbReference type="ARBA" id="ARBA00023125"/>
    </source>
</evidence>
<evidence type="ECO:0000259" key="2">
    <source>
        <dbReference type="PROSITE" id="PS50943"/>
    </source>
</evidence>
<dbReference type="SMART" id="SM00530">
    <property type="entry name" value="HTH_XRE"/>
    <property type="match status" value="1"/>
</dbReference>
<feature type="domain" description="HTH cro/C1-type" evidence="2">
    <location>
        <begin position="8"/>
        <end position="62"/>
    </location>
</feature>
<dbReference type="RefSeq" id="WP_021128549.1">
    <property type="nucleotide sequence ID" value="NZ_BDJI01000002.1"/>
</dbReference>
<name>A0A0A8VZS6_PARSO</name>
<dbReference type="PANTHER" id="PTHR46558:SF13">
    <property type="entry name" value="HTH-TYPE TRANSCRIPTIONAL REGULATOR IMMR"/>
    <property type="match status" value="1"/>
</dbReference>
<keyword evidence="1" id="KW-0238">DNA-binding</keyword>
<dbReference type="PATRIC" id="fig|1505.7.peg.945"/>
<sequence length="133" mass="15265">METLSTRLKELRKEKGYTLEQMAQDLNTTKVTLSRYENGTREPKSETLNQLSDYFNVSIDYLFGKTDERNPKTKDEIIDVKKAIEEIKDELENSNSLMFDGECLSEDAISSLLSAMEVGLSIAKKKQEEMKNK</sequence>
<dbReference type="Gene3D" id="1.10.260.40">
    <property type="entry name" value="lambda repressor-like DNA-binding domains"/>
    <property type="match status" value="1"/>
</dbReference>
<gene>
    <name evidence="4" type="primary">immR_3</name>
    <name evidence="4" type="ORF">R28058_06561</name>
    <name evidence="3" type="ORF">UMC4404_06421</name>
</gene>
<reference evidence="5 6" key="2">
    <citation type="submission" date="2015-01" db="EMBL/GenBank/DDBJ databases">
        <authorList>
            <person name="Aslett A.Martin."/>
            <person name="De Silva Nishadi"/>
        </authorList>
    </citation>
    <scope>NUCLEOTIDE SEQUENCE [LARGE SCALE GENOMIC DNA]</scope>
    <source>
        <strain evidence="4 5">R28058</strain>
        <strain evidence="6">UMC4404</strain>
    </source>
</reference>
<dbReference type="InterPro" id="IPR001387">
    <property type="entry name" value="Cro/C1-type_HTH"/>
</dbReference>
<organism evidence="4 5">
    <name type="scientific">Paraclostridium sordellii</name>
    <name type="common">Clostridium sordellii</name>
    <dbReference type="NCBI Taxonomy" id="1505"/>
    <lineage>
        <taxon>Bacteria</taxon>
        <taxon>Bacillati</taxon>
        <taxon>Bacillota</taxon>
        <taxon>Clostridia</taxon>
        <taxon>Peptostreptococcales</taxon>
        <taxon>Peptostreptococcaceae</taxon>
        <taxon>Paraclostridium</taxon>
    </lineage>
</organism>
<proteinExistence type="predicted"/>
<evidence type="ECO:0000313" key="6">
    <source>
        <dbReference type="Proteomes" id="UP000049685"/>
    </source>
</evidence>
<dbReference type="GO" id="GO:0003677">
    <property type="term" value="F:DNA binding"/>
    <property type="evidence" value="ECO:0007669"/>
    <property type="project" value="UniProtKB-KW"/>
</dbReference>
<dbReference type="InterPro" id="IPR010982">
    <property type="entry name" value="Lambda_DNA-bd_dom_sf"/>
</dbReference>
<evidence type="ECO:0000313" key="3">
    <source>
        <dbReference type="EMBL" id="CEO32662.1"/>
    </source>
</evidence>
<dbReference type="SUPFAM" id="SSF47413">
    <property type="entry name" value="lambda repressor-like DNA-binding domains"/>
    <property type="match status" value="1"/>
</dbReference>
<dbReference type="PANTHER" id="PTHR46558">
    <property type="entry name" value="TRACRIPTIONAL REGULATORY PROTEIN-RELATED-RELATED"/>
    <property type="match status" value="1"/>
</dbReference>
<dbReference type="AlphaFoldDB" id="A0A0A8VZS6"/>
<dbReference type="PROSITE" id="PS50943">
    <property type="entry name" value="HTH_CROC1"/>
    <property type="match status" value="1"/>
</dbReference>
<protein>
    <submittedName>
        <fullName evidence="4">Transcriptional regulator</fullName>
    </submittedName>
</protein>
<dbReference type="EMBL" id="CEKZ01000003">
    <property type="protein sequence ID" value="CEQ02923.1"/>
    <property type="molecule type" value="Genomic_DNA"/>
</dbReference>
<dbReference type="OrthoDB" id="1766270at2"/>
<dbReference type="CDD" id="cd00093">
    <property type="entry name" value="HTH_XRE"/>
    <property type="match status" value="1"/>
</dbReference>
<accession>A0A0A8VZS6</accession>
<dbReference type="Pfam" id="PF01381">
    <property type="entry name" value="HTH_3"/>
    <property type="match status" value="1"/>
</dbReference>
<dbReference type="KEGG" id="psor:RSJ16_05945"/>